<dbReference type="EMBL" id="KX364409">
    <property type="protein sequence ID" value="AOZ60627.1"/>
    <property type="molecule type" value="Genomic_DNA"/>
</dbReference>
<sequence length="65" mass="7118">MQHQQFQAADSLIRELGNYLTGTQGGGYRIVNLGEVRRTDKVDGALLIVSDDVVTIRRACNKKGA</sequence>
<geneLocation type="plasmid" evidence="1">
    <name>pAsa8</name>
</geneLocation>
<evidence type="ECO:0000313" key="1">
    <source>
        <dbReference type="EMBL" id="AOZ60627.1"/>
    </source>
</evidence>
<name>A0A1I9S235_AERSS</name>
<reference evidence="1" key="1">
    <citation type="journal article" date="2016" name="Sci. Rep.">
        <title>Diversity of antibiotic-resistance genes in Canadian isolates of Aeromonas salmonicida subsp. salmonicida: dominance of pSN254b and discovery of pAsa8.</title>
        <authorList>
            <person name="Trudel M.V."/>
            <person name="Vincent A.T."/>
            <person name="Attere S.A."/>
            <person name="Labbe M."/>
            <person name="Derome N."/>
            <person name="Culley A.I."/>
            <person name="Charette S.J."/>
        </authorList>
    </citation>
    <scope>NUCLEOTIDE SEQUENCE</scope>
    <source>
        <strain evidence="1">M16474-11</strain>
        <plasmid evidence="1">pAsa8</plasmid>
    </source>
</reference>
<accession>A0A1I9S235</accession>
<protein>
    <submittedName>
        <fullName evidence="1">Uncharacterized protein</fullName>
    </submittedName>
</protein>
<proteinExistence type="predicted"/>
<keyword evidence="1" id="KW-0614">Plasmid</keyword>
<organism evidence="1">
    <name type="scientific">Aeromonas salmonicida subsp. salmonicida</name>
    <dbReference type="NCBI Taxonomy" id="29491"/>
    <lineage>
        <taxon>Bacteria</taxon>
        <taxon>Pseudomonadati</taxon>
        <taxon>Pseudomonadota</taxon>
        <taxon>Gammaproteobacteria</taxon>
        <taxon>Aeromonadales</taxon>
        <taxon>Aeromonadaceae</taxon>
        <taxon>Aeromonas</taxon>
    </lineage>
</organism>
<dbReference type="AlphaFoldDB" id="A0A1I9S235"/>